<protein>
    <submittedName>
        <fullName evidence="5">Helix-turn-helix domain-containing protein</fullName>
    </submittedName>
</protein>
<evidence type="ECO:0000256" key="1">
    <source>
        <dbReference type="ARBA" id="ARBA00023015"/>
    </source>
</evidence>
<dbReference type="RefSeq" id="WP_345211932.1">
    <property type="nucleotide sequence ID" value="NZ_BAABFT010000007.1"/>
</dbReference>
<keyword evidence="6" id="KW-1185">Reference proteome</keyword>
<proteinExistence type="predicted"/>
<dbReference type="PANTHER" id="PTHR43280">
    <property type="entry name" value="ARAC-FAMILY TRANSCRIPTIONAL REGULATOR"/>
    <property type="match status" value="1"/>
</dbReference>
<evidence type="ECO:0000256" key="3">
    <source>
        <dbReference type="ARBA" id="ARBA00023163"/>
    </source>
</evidence>
<dbReference type="EMBL" id="BAABFT010000007">
    <property type="protein sequence ID" value="GAA4326919.1"/>
    <property type="molecule type" value="Genomic_DNA"/>
</dbReference>
<dbReference type="SUPFAM" id="SSF51215">
    <property type="entry name" value="Regulatory protein AraC"/>
    <property type="match status" value="1"/>
</dbReference>
<comment type="caution">
    <text evidence="5">The sequence shown here is derived from an EMBL/GenBank/DDBJ whole genome shotgun (WGS) entry which is preliminary data.</text>
</comment>
<evidence type="ECO:0000256" key="2">
    <source>
        <dbReference type="ARBA" id="ARBA00023125"/>
    </source>
</evidence>
<evidence type="ECO:0000259" key="4">
    <source>
        <dbReference type="PROSITE" id="PS01124"/>
    </source>
</evidence>
<dbReference type="SUPFAM" id="SSF46689">
    <property type="entry name" value="Homeodomain-like"/>
    <property type="match status" value="1"/>
</dbReference>
<keyword evidence="2" id="KW-0238">DNA-binding</keyword>
<dbReference type="InterPro" id="IPR009057">
    <property type="entry name" value="Homeodomain-like_sf"/>
</dbReference>
<dbReference type="Pfam" id="PF12833">
    <property type="entry name" value="HTH_18"/>
    <property type="match status" value="1"/>
</dbReference>
<name>A0ABP8GMT9_9SPHI</name>
<dbReference type="InterPro" id="IPR037923">
    <property type="entry name" value="HTH-like"/>
</dbReference>
<sequence>MQSKRSFLYDLRHNDKLPIRIVSPEFGHLTAVEAASYKAPHHLPYYFFLFMINGSSSHTIDLNTYELGNNDLIFVMPHQIHELPVKEKGADYVKLGFDEACLSLLPKQYPFLVNPLNSQKVSFDGSAAMRVKTVLGILLELLSNWNTDPELILAHLNSLLTEINTAYFSTGQEPLTEKLSTFSAFKTLVETNFTDHPSIGQLSAELGTNINGLYQVVKQYSGLSPKEYITNRLILEARRRLYYGERSSIRELAFDLGFNDPEYFSRLFRKVTGQTIAQFSQDLSGN</sequence>
<gene>
    <name evidence="5" type="ORF">GCM10023149_30030</name>
</gene>
<dbReference type="InterPro" id="IPR018060">
    <property type="entry name" value="HTH_AraC"/>
</dbReference>
<keyword evidence="3" id="KW-0804">Transcription</keyword>
<feature type="domain" description="HTH araC/xylS-type" evidence="4">
    <location>
        <begin position="183"/>
        <end position="282"/>
    </location>
</feature>
<reference evidence="6" key="1">
    <citation type="journal article" date="2019" name="Int. J. Syst. Evol. Microbiol.">
        <title>The Global Catalogue of Microorganisms (GCM) 10K type strain sequencing project: providing services to taxonomists for standard genome sequencing and annotation.</title>
        <authorList>
            <consortium name="The Broad Institute Genomics Platform"/>
            <consortium name="The Broad Institute Genome Sequencing Center for Infectious Disease"/>
            <person name="Wu L."/>
            <person name="Ma J."/>
        </authorList>
    </citation>
    <scope>NUCLEOTIDE SEQUENCE [LARGE SCALE GENOMIC DNA]</scope>
    <source>
        <strain evidence="6">JCM 17705</strain>
    </source>
</reference>
<accession>A0ABP8GMT9</accession>
<evidence type="ECO:0000313" key="6">
    <source>
        <dbReference type="Proteomes" id="UP001500582"/>
    </source>
</evidence>
<evidence type="ECO:0000313" key="5">
    <source>
        <dbReference type="EMBL" id="GAA4326919.1"/>
    </source>
</evidence>
<dbReference type="Proteomes" id="UP001500582">
    <property type="component" value="Unassembled WGS sequence"/>
</dbReference>
<dbReference type="Gene3D" id="1.10.10.60">
    <property type="entry name" value="Homeodomain-like"/>
    <property type="match status" value="1"/>
</dbReference>
<dbReference type="PANTHER" id="PTHR43280:SF32">
    <property type="entry name" value="TRANSCRIPTIONAL REGULATORY PROTEIN"/>
    <property type="match status" value="1"/>
</dbReference>
<organism evidence="5 6">
    <name type="scientific">Mucilaginibacter gynuensis</name>
    <dbReference type="NCBI Taxonomy" id="1302236"/>
    <lineage>
        <taxon>Bacteria</taxon>
        <taxon>Pseudomonadati</taxon>
        <taxon>Bacteroidota</taxon>
        <taxon>Sphingobacteriia</taxon>
        <taxon>Sphingobacteriales</taxon>
        <taxon>Sphingobacteriaceae</taxon>
        <taxon>Mucilaginibacter</taxon>
    </lineage>
</organism>
<dbReference type="InterPro" id="IPR003313">
    <property type="entry name" value="AraC-bd"/>
</dbReference>
<dbReference type="Pfam" id="PF02311">
    <property type="entry name" value="AraC_binding"/>
    <property type="match status" value="1"/>
</dbReference>
<dbReference type="PROSITE" id="PS01124">
    <property type="entry name" value="HTH_ARAC_FAMILY_2"/>
    <property type="match status" value="1"/>
</dbReference>
<dbReference type="SMART" id="SM00342">
    <property type="entry name" value="HTH_ARAC"/>
    <property type="match status" value="1"/>
</dbReference>
<keyword evidence="1" id="KW-0805">Transcription regulation</keyword>